<protein>
    <recommendedName>
        <fullName evidence="5">Retrotransposon Copia-like N-terminal domain-containing protein</fullName>
    </recommendedName>
</protein>
<dbReference type="EMBL" id="PGOL01004760">
    <property type="protein sequence ID" value="PKI36616.1"/>
    <property type="molecule type" value="Genomic_DNA"/>
</dbReference>
<dbReference type="AlphaFoldDB" id="A0A2I0HZD5"/>
<dbReference type="Proteomes" id="UP000233551">
    <property type="component" value="Unassembled WGS sequence"/>
</dbReference>
<accession>A0A2I0HZD5</accession>
<feature type="region of interest" description="Disordered" evidence="1">
    <location>
        <begin position="163"/>
        <end position="206"/>
    </location>
</feature>
<feature type="transmembrane region" description="Helical" evidence="2">
    <location>
        <begin position="131"/>
        <end position="153"/>
    </location>
</feature>
<keyword evidence="4" id="KW-1185">Reference proteome</keyword>
<keyword evidence="2" id="KW-0472">Membrane</keyword>
<comment type="caution">
    <text evidence="3">The sequence shown here is derived from an EMBL/GenBank/DDBJ whole genome shotgun (WGS) entry which is preliminary data.</text>
</comment>
<reference evidence="3 4" key="1">
    <citation type="submission" date="2017-11" db="EMBL/GenBank/DDBJ databases">
        <title>De-novo sequencing of pomegranate (Punica granatum L.) genome.</title>
        <authorList>
            <person name="Akparov Z."/>
            <person name="Amiraslanov A."/>
            <person name="Hajiyeva S."/>
            <person name="Abbasov M."/>
            <person name="Kaur K."/>
            <person name="Hamwieh A."/>
            <person name="Solovyev V."/>
            <person name="Salamov A."/>
            <person name="Braich B."/>
            <person name="Kosarev P."/>
            <person name="Mahmoud A."/>
            <person name="Hajiyev E."/>
            <person name="Babayeva S."/>
            <person name="Izzatullayeva V."/>
            <person name="Mammadov A."/>
            <person name="Mammadov A."/>
            <person name="Sharifova S."/>
            <person name="Ojaghi J."/>
            <person name="Eynullazada K."/>
            <person name="Bayramov B."/>
            <person name="Abdulazimova A."/>
            <person name="Shahmuradov I."/>
        </authorList>
    </citation>
    <scope>NUCLEOTIDE SEQUENCE [LARGE SCALE GENOMIC DNA]</scope>
    <source>
        <strain evidence="4">cv. AG2017</strain>
        <tissue evidence="3">Leaf</tissue>
    </source>
</reference>
<evidence type="ECO:0008006" key="5">
    <source>
        <dbReference type="Google" id="ProtNLM"/>
    </source>
</evidence>
<organism evidence="3 4">
    <name type="scientific">Punica granatum</name>
    <name type="common">Pomegranate</name>
    <dbReference type="NCBI Taxonomy" id="22663"/>
    <lineage>
        <taxon>Eukaryota</taxon>
        <taxon>Viridiplantae</taxon>
        <taxon>Streptophyta</taxon>
        <taxon>Embryophyta</taxon>
        <taxon>Tracheophyta</taxon>
        <taxon>Spermatophyta</taxon>
        <taxon>Magnoliopsida</taxon>
        <taxon>eudicotyledons</taxon>
        <taxon>Gunneridae</taxon>
        <taxon>Pentapetalae</taxon>
        <taxon>rosids</taxon>
        <taxon>malvids</taxon>
        <taxon>Myrtales</taxon>
        <taxon>Lythraceae</taxon>
        <taxon>Punica</taxon>
    </lineage>
</organism>
<feature type="compositionally biased region" description="Low complexity" evidence="1">
    <location>
        <begin position="183"/>
        <end position="195"/>
    </location>
</feature>
<evidence type="ECO:0000313" key="4">
    <source>
        <dbReference type="Proteomes" id="UP000233551"/>
    </source>
</evidence>
<evidence type="ECO:0000313" key="3">
    <source>
        <dbReference type="EMBL" id="PKI36616.1"/>
    </source>
</evidence>
<feature type="transmembrane region" description="Helical" evidence="2">
    <location>
        <begin position="239"/>
        <end position="264"/>
    </location>
</feature>
<evidence type="ECO:0000256" key="1">
    <source>
        <dbReference type="SAM" id="MobiDB-lite"/>
    </source>
</evidence>
<keyword evidence="2" id="KW-1133">Transmembrane helix</keyword>
<keyword evidence="2" id="KW-0812">Transmembrane</keyword>
<feature type="region of interest" description="Disordered" evidence="1">
    <location>
        <begin position="1"/>
        <end position="22"/>
    </location>
</feature>
<proteinExistence type="predicted"/>
<name>A0A2I0HZD5_PUNGR</name>
<evidence type="ECO:0000256" key="2">
    <source>
        <dbReference type="SAM" id="Phobius"/>
    </source>
</evidence>
<sequence length="265" mass="28801">MDDSSSPSTLSVLPSYSSTSTVLPSSMPTIPVKLNGRNYFYWKWIMTPLLTTYGLLDYVEGRVRALSKTVMEAYGKAMPNPDYLNWQLRDNLALTCVMLAVMKEIKTNCNLCSWVTRNVASMLQAKDQRRISLLMAPLLLLLLCLASSVSHLLKVHYLDGRSNDSGQNNRDSRSKGGKGNGKGSSNCGSISNGGNPITGSGGQGGSTDIHTGRELMSGWLKMDSTVSIRETGALAVLRLIFPLLVPVSCGINALVTHLFLLFVVH</sequence>
<gene>
    <name evidence="3" type="ORF">CRG98_042989</name>
</gene>